<accession>A0A7D3VY68</accession>
<protein>
    <submittedName>
        <fullName evidence="1">Uncharacterized protein</fullName>
    </submittedName>
</protein>
<dbReference type="EMBL" id="CP053892">
    <property type="protein sequence ID" value="QKG21876.1"/>
    <property type="molecule type" value="Genomic_DNA"/>
</dbReference>
<dbReference type="Proteomes" id="UP000501240">
    <property type="component" value="Chromosome"/>
</dbReference>
<keyword evidence="2" id="KW-1185">Reference proteome</keyword>
<sequence>MGRAAGATERPGLPLTVLTIKLLLRGMRPAPEDEAGGTRERAIERAAAELGGAAADAASRTD</sequence>
<proteinExistence type="predicted"/>
<reference evidence="1 2" key="1">
    <citation type="submission" date="2020-05" db="EMBL/GenBank/DDBJ databases">
        <title>Actinomadura verrucosospora NRRL-B18236 (PFL_A860) Genome sequencing and assembly.</title>
        <authorList>
            <person name="Samborskyy M."/>
        </authorList>
    </citation>
    <scope>NUCLEOTIDE SEQUENCE [LARGE SCALE GENOMIC DNA]</scope>
    <source>
        <strain evidence="1 2">NRRL:B18236</strain>
    </source>
</reference>
<evidence type="ECO:0000313" key="1">
    <source>
        <dbReference type="EMBL" id="QKG21876.1"/>
    </source>
</evidence>
<evidence type="ECO:0000313" key="2">
    <source>
        <dbReference type="Proteomes" id="UP000501240"/>
    </source>
</evidence>
<organism evidence="1 2">
    <name type="scientific">Actinomadura verrucosospora</name>
    <dbReference type="NCBI Taxonomy" id="46165"/>
    <lineage>
        <taxon>Bacteria</taxon>
        <taxon>Bacillati</taxon>
        <taxon>Actinomycetota</taxon>
        <taxon>Actinomycetes</taxon>
        <taxon>Streptosporangiales</taxon>
        <taxon>Thermomonosporaceae</taxon>
        <taxon>Actinomadura</taxon>
    </lineage>
</organism>
<dbReference type="RefSeq" id="WP_173096081.1">
    <property type="nucleotide sequence ID" value="NZ_CP053892.1"/>
</dbReference>
<gene>
    <name evidence="1" type="ORF">ACTIVE_3514</name>
</gene>
<dbReference type="AlphaFoldDB" id="A0A7D3VY68"/>
<name>A0A7D3VY68_ACTVE</name>